<dbReference type="RefSeq" id="WP_345353912.1">
    <property type="nucleotide sequence ID" value="NZ_BAABHJ010000008.1"/>
</dbReference>
<comment type="subcellular location">
    <subcellularLocation>
        <location evidence="5">Cell membrane</location>
        <topology evidence="5">Multi-pass membrane protein</topology>
    </subcellularLocation>
</comment>
<comment type="similarity">
    <text evidence="5">Belongs to the UPF0182 family.</text>
</comment>
<evidence type="ECO:0000313" key="8">
    <source>
        <dbReference type="Proteomes" id="UP001500212"/>
    </source>
</evidence>
<feature type="transmembrane region" description="Helical" evidence="5">
    <location>
        <begin position="64"/>
        <end position="86"/>
    </location>
</feature>
<keyword evidence="4 5" id="KW-0472">Membrane</keyword>
<feature type="compositionally biased region" description="Pro residues" evidence="6">
    <location>
        <begin position="944"/>
        <end position="970"/>
    </location>
</feature>
<evidence type="ECO:0000256" key="2">
    <source>
        <dbReference type="ARBA" id="ARBA00022692"/>
    </source>
</evidence>
<evidence type="ECO:0000256" key="5">
    <source>
        <dbReference type="HAMAP-Rule" id="MF_01600"/>
    </source>
</evidence>
<feature type="region of interest" description="Disordered" evidence="6">
    <location>
        <begin position="932"/>
        <end position="970"/>
    </location>
</feature>
<dbReference type="Proteomes" id="UP001500212">
    <property type="component" value="Unassembled WGS sequence"/>
</dbReference>
<proteinExistence type="inferred from homology"/>
<name>A0ABP8TJP1_9ACTN</name>
<keyword evidence="2 5" id="KW-0812">Transmembrane</keyword>
<keyword evidence="3 5" id="KW-1133">Transmembrane helix</keyword>
<feature type="transmembrane region" description="Helical" evidence="5">
    <location>
        <begin position="254"/>
        <end position="275"/>
    </location>
</feature>
<keyword evidence="1 5" id="KW-1003">Cell membrane</keyword>
<evidence type="ECO:0000256" key="4">
    <source>
        <dbReference type="ARBA" id="ARBA00023136"/>
    </source>
</evidence>
<sequence length="970" mass="105655">MSFRSPGSFGRIRVGRSRLLVRVIVILAILVAVFFAFTAIWTDVLWYRSVGFSSVYTKQITTRVTLFLCAGLLMILVLGANVVLAYRLRPPDRPASVEQQGLDRYRAAVDPYRRLLVAGVLTLAGLLAGSSAAGQWRTWLAFVNRQPFHIKDPQFHKDISFFVFTYPLLRLVLGFLFAAVILAFVAALIVHYLYGGLRLQGPGERVGSAARAHLSVLFGVFVLLKAVAYWFDRWGLVDSQRGVVTGPSYTDVNAVLPAKTILAVIALICALMFFATLVRRGAMLPGMAFGLLVLSAILIGGVYPLLIQTFQVKPNEVDKESRYIGRNIAATRQAYGVAGAQVTDYVPNTKLSPEQAKQETSTLPNVRLLDPAVVSPTYQQLQQIKGWYKFANPLDIDRYPDDTGALRDTVVAVRELEGPPPGQTNWINSHLVYTHGYGFVAAPGNQVDVQGAPVFTEKDIPPTGSLNIAQPRVYFGERSPGYSIVGGTAQREVDYPDDKNASGQANTAYDGKGGVPIGSLFDRTLYALRFKEKNLLLSGAINSRSRILYDRTPRERVQKVAPWLKVDGNPYPAVVGGRITWIVDGYTTAANYPYSERTSLADATRDTNTESRVSVAAQAGDRINYMRNSVKATVDAYDGTVTLYAWDGSDPVLKTWMKAFPGTVRPRSAIPNDLLAHLRYPEDLFKVQRRILARYHVQNPQAFYGGGDFWQIPNDPTGEGTVEPPYYLSVKMPGQNDPGFSLTSTFTPKGKVTNLTAFMAVDSVPTSPTYGRIRILQVPRSQVTPGPEQVQNTFENNPTVSQQLTLLRGPGSRTVSGNLLTLPFGGGFLYVEPIYLQANSGGGAYPLLKRVLVSYGDDIGFGATLQDALGQVLGGGAAASAGPPLQANEDIRAAIDAANRAYGDAQTALKNNDWAGYGEAQKRLKAALDELARLQKQSNARPAPTTPATPSPTPTTTPPAAPTPTPRPTR</sequence>
<accession>A0ABP8TJP1</accession>
<organism evidence="7 8">
    <name type="scientific">Actinoallomurus liliacearum</name>
    <dbReference type="NCBI Taxonomy" id="1080073"/>
    <lineage>
        <taxon>Bacteria</taxon>
        <taxon>Bacillati</taxon>
        <taxon>Actinomycetota</taxon>
        <taxon>Actinomycetes</taxon>
        <taxon>Streptosporangiales</taxon>
        <taxon>Thermomonosporaceae</taxon>
        <taxon>Actinoallomurus</taxon>
    </lineage>
</organism>
<reference evidence="8" key="1">
    <citation type="journal article" date="2019" name="Int. J. Syst. Evol. Microbiol.">
        <title>The Global Catalogue of Microorganisms (GCM) 10K type strain sequencing project: providing services to taxonomists for standard genome sequencing and annotation.</title>
        <authorList>
            <consortium name="The Broad Institute Genomics Platform"/>
            <consortium name="The Broad Institute Genome Sequencing Center for Infectious Disease"/>
            <person name="Wu L."/>
            <person name="Ma J."/>
        </authorList>
    </citation>
    <scope>NUCLEOTIDE SEQUENCE [LARGE SCALE GENOMIC DNA]</scope>
    <source>
        <strain evidence="8">JCM 17938</strain>
    </source>
</reference>
<dbReference type="NCBIfam" id="NF000825">
    <property type="entry name" value="PRK00068.1"/>
    <property type="match status" value="1"/>
</dbReference>
<feature type="transmembrane region" description="Helical" evidence="5">
    <location>
        <begin position="171"/>
        <end position="194"/>
    </location>
</feature>
<dbReference type="HAMAP" id="MF_01600">
    <property type="entry name" value="UPF0182"/>
    <property type="match status" value="1"/>
</dbReference>
<dbReference type="PANTHER" id="PTHR39344">
    <property type="entry name" value="UPF0182 PROTEIN SLL1060"/>
    <property type="match status" value="1"/>
</dbReference>
<evidence type="ECO:0000256" key="3">
    <source>
        <dbReference type="ARBA" id="ARBA00022989"/>
    </source>
</evidence>
<dbReference type="InterPro" id="IPR005372">
    <property type="entry name" value="UPF0182"/>
</dbReference>
<evidence type="ECO:0000256" key="1">
    <source>
        <dbReference type="ARBA" id="ARBA00022475"/>
    </source>
</evidence>
<feature type="transmembrane region" description="Helical" evidence="5">
    <location>
        <begin position="214"/>
        <end position="231"/>
    </location>
</feature>
<evidence type="ECO:0000313" key="7">
    <source>
        <dbReference type="EMBL" id="GAA4607813.1"/>
    </source>
</evidence>
<protein>
    <recommendedName>
        <fullName evidence="5">UPF0182 protein GCM10023195_30000</fullName>
    </recommendedName>
</protein>
<feature type="transmembrane region" description="Helical" evidence="5">
    <location>
        <begin position="115"/>
        <end position="136"/>
    </location>
</feature>
<dbReference type="Pfam" id="PF03699">
    <property type="entry name" value="UPF0182"/>
    <property type="match status" value="1"/>
</dbReference>
<gene>
    <name evidence="7" type="ORF">GCM10023195_30000</name>
</gene>
<feature type="transmembrane region" description="Helical" evidence="5">
    <location>
        <begin position="287"/>
        <end position="306"/>
    </location>
</feature>
<evidence type="ECO:0000256" key="6">
    <source>
        <dbReference type="SAM" id="MobiDB-lite"/>
    </source>
</evidence>
<keyword evidence="8" id="KW-1185">Reference proteome</keyword>
<dbReference type="PANTHER" id="PTHR39344:SF1">
    <property type="entry name" value="UPF0182 PROTEIN SLL1060"/>
    <property type="match status" value="1"/>
</dbReference>
<dbReference type="EMBL" id="BAABHJ010000008">
    <property type="protein sequence ID" value="GAA4607813.1"/>
    <property type="molecule type" value="Genomic_DNA"/>
</dbReference>
<comment type="caution">
    <text evidence="7">The sequence shown here is derived from an EMBL/GenBank/DDBJ whole genome shotgun (WGS) entry which is preliminary data.</text>
</comment>
<feature type="transmembrane region" description="Helical" evidence="5">
    <location>
        <begin position="20"/>
        <end position="44"/>
    </location>
</feature>